<dbReference type="InterPro" id="IPR001763">
    <property type="entry name" value="Rhodanese-like_dom"/>
</dbReference>
<dbReference type="eggNOG" id="COG0607">
    <property type="taxonomic scope" value="Bacteria"/>
</dbReference>
<dbReference type="Proteomes" id="UP000002191">
    <property type="component" value="Chromosome"/>
</dbReference>
<feature type="domain" description="Rhodanese" evidence="2">
    <location>
        <begin position="62"/>
        <end position="124"/>
    </location>
</feature>
<reference evidence="3 4" key="2">
    <citation type="journal article" date="2014" name="Genome Announc.">
        <title>Complete Genome Sequence of the Subsurface, Mesophilic Sulfate-Reducing Bacterium Desulfovibrio aespoeensis Aspo-2.</title>
        <authorList>
            <person name="Pedersen K."/>
            <person name="Bengtsson A."/>
            <person name="Edlund J."/>
            <person name="Rabe L."/>
            <person name="Hazen T."/>
            <person name="Chakraborty R."/>
            <person name="Goodwin L."/>
            <person name="Shapiro N."/>
        </authorList>
    </citation>
    <scope>NUCLEOTIDE SEQUENCE [LARGE SCALE GENOMIC DNA]</scope>
    <source>
        <strain evidence="4">ATCC 700646 / DSM 10631 / Aspo-2</strain>
    </source>
</reference>
<dbReference type="InterPro" id="IPR036873">
    <property type="entry name" value="Rhodanese-like_dom_sf"/>
</dbReference>
<evidence type="ECO:0000313" key="3">
    <source>
        <dbReference type="EMBL" id="ADU64175.1"/>
    </source>
</evidence>
<evidence type="ECO:0000259" key="2">
    <source>
        <dbReference type="PROSITE" id="PS50206"/>
    </source>
</evidence>
<feature type="chain" id="PRO_5003213645" evidence="1">
    <location>
        <begin position="25"/>
        <end position="126"/>
    </location>
</feature>
<evidence type="ECO:0000313" key="4">
    <source>
        <dbReference type="Proteomes" id="UP000002191"/>
    </source>
</evidence>
<name>E6VR91_PSEA9</name>
<dbReference type="HOGENOM" id="CLU_2011557_0_0_7"/>
<accession>E6VR91</accession>
<dbReference type="CDD" id="cd00158">
    <property type="entry name" value="RHOD"/>
    <property type="match status" value="1"/>
</dbReference>
<dbReference type="AlphaFoldDB" id="E6VR91"/>
<dbReference type="SUPFAM" id="SSF52821">
    <property type="entry name" value="Rhodanese/Cell cycle control phosphatase"/>
    <property type="match status" value="1"/>
</dbReference>
<sequence length="126" mass="13874" precursor="true">MKPLSMAIWLLIALLPALFPDARADADTDGDEALWWSAAQAESERDGYKLIDTDQLLMLINSGQPPLIIDVRADYEFEAGHVTGAANLEFDLGDRGDLDTAKRTAFAALAGPDKSRPIVFYCRSFR</sequence>
<dbReference type="PROSITE" id="PS50206">
    <property type="entry name" value="RHODANESE_3"/>
    <property type="match status" value="1"/>
</dbReference>
<dbReference type="Pfam" id="PF00581">
    <property type="entry name" value="Rhodanese"/>
    <property type="match status" value="1"/>
</dbReference>
<dbReference type="KEGG" id="das:Daes_3183"/>
<keyword evidence="4" id="KW-1185">Reference proteome</keyword>
<gene>
    <name evidence="3" type="ordered locus">Daes_3183</name>
</gene>
<protein>
    <submittedName>
        <fullName evidence="3">Rhodanese domain protein</fullName>
    </submittedName>
</protein>
<organism evidence="3 4">
    <name type="scientific">Pseudodesulfovibrio aespoeensis (strain ATCC 700646 / DSM 10631 / Aspo-2)</name>
    <name type="common">Desulfovibrio aespoeensis</name>
    <dbReference type="NCBI Taxonomy" id="643562"/>
    <lineage>
        <taxon>Bacteria</taxon>
        <taxon>Pseudomonadati</taxon>
        <taxon>Thermodesulfobacteriota</taxon>
        <taxon>Desulfovibrionia</taxon>
        <taxon>Desulfovibrionales</taxon>
        <taxon>Desulfovibrionaceae</taxon>
    </lineage>
</organism>
<reference evidence="4" key="1">
    <citation type="submission" date="2010-12" db="EMBL/GenBank/DDBJ databases">
        <title>Complete sequence of Desulfovibrio aespoeensis Aspo-2.</title>
        <authorList>
            <consortium name="US DOE Joint Genome Institute"/>
            <person name="Lucas S."/>
            <person name="Copeland A."/>
            <person name="Lapidus A."/>
            <person name="Cheng J.-F."/>
            <person name="Goodwin L."/>
            <person name="Pitluck S."/>
            <person name="Chertkov O."/>
            <person name="Misra M."/>
            <person name="Detter J.C."/>
            <person name="Han C."/>
            <person name="Tapia R."/>
            <person name="Land M."/>
            <person name="Hauser L."/>
            <person name="Kyrpides N."/>
            <person name="Ivanova N."/>
            <person name="Ovchinnikova G."/>
            <person name="Pedersen K."/>
            <person name="Jagevall S."/>
            <person name="Hazen T."/>
            <person name="Woyke T."/>
        </authorList>
    </citation>
    <scope>NUCLEOTIDE SEQUENCE [LARGE SCALE GENOMIC DNA]</scope>
    <source>
        <strain evidence="4">ATCC 700646 / DSM 10631 / Aspo-2</strain>
    </source>
</reference>
<dbReference type="STRING" id="643562.Daes_3183"/>
<dbReference type="Gene3D" id="3.40.250.10">
    <property type="entry name" value="Rhodanese-like domain"/>
    <property type="match status" value="1"/>
</dbReference>
<evidence type="ECO:0000256" key="1">
    <source>
        <dbReference type="SAM" id="SignalP"/>
    </source>
</evidence>
<dbReference type="OrthoDB" id="5471268at2"/>
<keyword evidence="1" id="KW-0732">Signal</keyword>
<feature type="signal peptide" evidence="1">
    <location>
        <begin position="1"/>
        <end position="24"/>
    </location>
</feature>
<proteinExistence type="predicted"/>
<dbReference type="EMBL" id="CP002431">
    <property type="protein sequence ID" value="ADU64175.1"/>
    <property type="molecule type" value="Genomic_DNA"/>
</dbReference>